<dbReference type="PANTHER" id="PTHR45138">
    <property type="entry name" value="REGULATORY COMPONENTS OF SENSORY TRANSDUCTION SYSTEM"/>
    <property type="match status" value="1"/>
</dbReference>
<dbReference type="CDD" id="cd18773">
    <property type="entry name" value="PDC1_HK_sensor"/>
    <property type="match status" value="1"/>
</dbReference>
<organism evidence="11 12">
    <name type="scientific">Hydrogenovibrio thermophilus</name>
    <dbReference type="NCBI Taxonomy" id="265883"/>
    <lineage>
        <taxon>Bacteria</taxon>
        <taxon>Pseudomonadati</taxon>
        <taxon>Pseudomonadota</taxon>
        <taxon>Gammaproteobacteria</taxon>
        <taxon>Thiotrichales</taxon>
        <taxon>Piscirickettsiaceae</taxon>
        <taxon>Hydrogenovibrio</taxon>
    </lineage>
</organism>
<dbReference type="EC" id="2.7.7.65" evidence="3"/>
<evidence type="ECO:0000313" key="12">
    <source>
        <dbReference type="Proteomes" id="UP000285478"/>
    </source>
</evidence>
<dbReference type="SUPFAM" id="SSF55073">
    <property type="entry name" value="Nucleotide cyclase"/>
    <property type="match status" value="1"/>
</dbReference>
<evidence type="ECO:0000256" key="2">
    <source>
        <dbReference type="ARBA" id="ARBA00004651"/>
    </source>
</evidence>
<reference evidence="11 12" key="1">
    <citation type="journal article" date="2018" name="Environ. Microbiol.">
        <title>Genomes of ubiquitous marine and hypersaline Hydrogenovibrio, Thiomicrorhabdus and Thiomicrospira spp. encode a diversity of mechanisms to sustain chemolithoautotrophy in heterogeneous environments.</title>
        <authorList>
            <person name="Scott K.M."/>
            <person name="Williams J."/>
            <person name="Porter C.M.B."/>
            <person name="Russel S."/>
            <person name="Harmer T.L."/>
            <person name="Paul J.H."/>
            <person name="Antonen K.M."/>
            <person name="Bridges M.K."/>
            <person name="Camper G.J."/>
            <person name="Campla C.K."/>
            <person name="Casella L.G."/>
            <person name="Chase E."/>
            <person name="Conrad J.W."/>
            <person name="Cruz M.C."/>
            <person name="Dunlap D.S."/>
            <person name="Duran L."/>
            <person name="Fahsbender E.M."/>
            <person name="Goldsmith D.B."/>
            <person name="Keeley R.F."/>
            <person name="Kondoff M.R."/>
            <person name="Kussy B.I."/>
            <person name="Lane M.K."/>
            <person name="Lawler S."/>
            <person name="Leigh B.A."/>
            <person name="Lewis C."/>
            <person name="Lostal L.M."/>
            <person name="Marking D."/>
            <person name="Mancera P.A."/>
            <person name="McClenthan E.C."/>
            <person name="McIntyre E.A."/>
            <person name="Mine J.A."/>
            <person name="Modi S."/>
            <person name="Moore B.D."/>
            <person name="Morgan W.A."/>
            <person name="Nelson K.M."/>
            <person name="Nguyen K.N."/>
            <person name="Ogburn N."/>
            <person name="Parrino D.G."/>
            <person name="Pedapudi A.D."/>
            <person name="Pelham R.P."/>
            <person name="Preece A.M."/>
            <person name="Rampersad E.A."/>
            <person name="Richardson J.C."/>
            <person name="Rodgers C.M."/>
            <person name="Schaffer B.L."/>
            <person name="Sheridan N.E."/>
            <person name="Solone M.R."/>
            <person name="Staley Z.R."/>
            <person name="Tabuchi M."/>
            <person name="Waide R.J."/>
            <person name="Wanjugi P.W."/>
            <person name="Young S."/>
            <person name="Clum A."/>
            <person name="Daum C."/>
            <person name="Huntemann M."/>
            <person name="Ivanova N."/>
            <person name="Kyrpides N."/>
            <person name="Mikhailova N."/>
            <person name="Palaniappan K."/>
            <person name="Pillay M."/>
            <person name="Reddy T.B.K."/>
            <person name="Shapiro N."/>
            <person name="Stamatis D."/>
            <person name="Varghese N."/>
            <person name="Woyke T."/>
            <person name="Boden R."/>
            <person name="Freyermuth S.K."/>
            <person name="Kerfeld C.A."/>
        </authorList>
    </citation>
    <scope>NUCLEOTIDE SEQUENCE [LARGE SCALE GENOMIC DNA]</scope>
    <source>
        <strain evidence="11 12">JR-2</strain>
    </source>
</reference>
<keyword evidence="7 9" id="KW-0472">Membrane</keyword>
<dbReference type="SMART" id="SM00267">
    <property type="entry name" value="GGDEF"/>
    <property type="match status" value="1"/>
</dbReference>
<name>A0A410H1J9_9GAMM</name>
<dbReference type="AlphaFoldDB" id="A0A410H1J9"/>
<dbReference type="InterPro" id="IPR043128">
    <property type="entry name" value="Rev_trsase/Diguanyl_cyclase"/>
</dbReference>
<keyword evidence="12" id="KW-1185">Reference proteome</keyword>
<comment type="subcellular location">
    <subcellularLocation>
        <location evidence="2">Cell membrane</location>
        <topology evidence="2">Multi-pass membrane protein</topology>
    </subcellularLocation>
</comment>
<evidence type="ECO:0000256" key="9">
    <source>
        <dbReference type="SAM" id="Phobius"/>
    </source>
</evidence>
<protein>
    <recommendedName>
        <fullName evidence="3">diguanylate cyclase</fullName>
        <ecNumber evidence="3">2.7.7.65</ecNumber>
    </recommendedName>
</protein>
<keyword evidence="6 9" id="KW-1133">Transmembrane helix</keyword>
<evidence type="ECO:0000259" key="10">
    <source>
        <dbReference type="PROSITE" id="PS50887"/>
    </source>
</evidence>
<feature type="domain" description="GGDEF" evidence="10">
    <location>
        <begin position="389"/>
        <end position="519"/>
    </location>
</feature>
<dbReference type="CDD" id="cd12912">
    <property type="entry name" value="PDC2_MCP_like"/>
    <property type="match status" value="1"/>
</dbReference>
<dbReference type="Gene3D" id="3.30.70.270">
    <property type="match status" value="1"/>
</dbReference>
<dbReference type="InterPro" id="IPR050469">
    <property type="entry name" value="Diguanylate_Cyclase"/>
</dbReference>
<feature type="transmembrane region" description="Helical" evidence="9">
    <location>
        <begin position="283"/>
        <end position="302"/>
    </location>
</feature>
<evidence type="ECO:0000256" key="7">
    <source>
        <dbReference type="ARBA" id="ARBA00023136"/>
    </source>
</evidence>
<dbReference type="FunFam" id="3.30.70.270:FF:000001">
    <property type="entry name" value="Diguanylate cyclase domain protein"/>
    <property type="match status" value="1"/>
</dbReference>
<dbReference type="InterPro" id="IPR029151">
    <property type="entry name" value="Sensor-like_sf"/>
</dbReference>
<dbReference type="Proteomes" id="UP000285478">
    <property type="component" value="Chromosome"/>
</dbReference>
<keyword evidence="5 9" id="KW-0812">Transmembrane</keyword>
<dbReference type="EMBL" id="CP035033">
    <property type="protein sequence ID" value="QAB14781.1"/>
    <property type="molecule type" value="Genomic_DNA"/>
</dbReference>
<dbReference type="InterPro" id="IPR029787">
    <property type="entry name" value="Nucleotide_cyclase"/>
</dbReference>
<evidence type="ECO:0000256" key="1">
    <source>
        <dbReference type="ARBA" id="ARBA00001946"/>
    </source>
</evidence>
<dbReference type="InterPro" id="IPR000160">
    <property type="entry name" value="GGDEF_dom"/>
</dbReference>
<dbReference type="Gene3D" id="3.30.450.20">
    <property type="entry name" value="PAS domain"/>
    <property type="match status" value="1"/>
</dbReference>
<dbReference type="GO" id="GO:0052621">
    <property type="term" value="F:diguanylate cyclase activity"/>
    <property type="evidence" value="ECO:0007669"/>
    <property type="project" value="UniProtKB-EC"/>
</dbReference>
<evidence type="ECO:0000256" key="4">
    <source>
        <dbReference type="ARBA" id="ARBA00022475"/>
    </source>
</evidence>
<evidence type="ECO:0000256" key="3">
    <source>
        <dbReference type="ARBA" id="ARBA00012528"/>
    </source>
</evidence>
<dbReference type="RefSeq" id="WP_128384467.1">
    <property type="nucleotide sequence ID" value="NZ_CP035033.1"/>
</dbReference>
<gene>
    <name evidence="11" type="ORF">EPV75_03390</name>
</gene>
<evidence type="ECO:0000256" key="5">
    <source>
        <dbReference type="ARBA" id="ARBA00022692"/>
    </source>
</evidence>
<dbReference type="CDD" id="cd01949">
    <property type="entry name" value="GGDEF"/>
    <property type="match status" value="1"/>
</dbReference>
<comment type="cofactor">
    <cofactor evidence="1">
        <name>Mg(2+)</name>
        <dbReference type="ChEBI" id="CHEBI:18420"/>
    </cofactor>
</comment>
<dbReference type="Pfam" id="PF02743">
    <property type="entry name" value="dCache_1"/>
    <property type="match status" value="1"/>
</dbReference>
<accession>A0A410H1J9</accession>
<evidence type="ECO:0000256" key="6">
    <source>
        <dbReference type="ARBA" id="ARBA00022989"/>
    </source>
</evidence>
<dbReference type="SUPFAM" id="SSF103190">
    <property type="entry name" value="Sensory domain-like"/>
    <property type="match status" value="1"/>
</dbReference>
<dbReference type="Pfam" id="PF00990">
    <property type="entry name" value="GGDEF"/>
    <property type="match status" value="1"/>
</dbReference>
<keyword evidence="4" id="KW-1003">Cell membrane</keyword>
<proteinExistence type="predicted"/>
<dbReference type="PROSITE" id="PS50887">
    <property type="entry name" value="GGDEF"/>
    <property type="match status" value="1"/>
</dbReference>
<sequence>MQLNRIDLRRLILSLATVSVILTLVNALYATYKVQKNLLIDGTLHANEAYATKLARSTAMHLNLVMSELNWSSQAIAQAPQNPSLSQLETERLLRQSDSFNAVVRVNANGQLQAVAAPESFKADVILKDAPIQEALTQQQTRISSPFRLNQGQYFILVSQPIIDEAGHYDGFIGGLINLHDRSILHRLLSDQSYQDETYLYVVDAKHRLIVHPDKTRIGEKVLDNPAIETVLDGQTGHQKIINSQGINMLAGYSPVGISGWGVVSQRPLQATLATLDKQMLSVLWHSLPILLVTGLIIWLFAGRISKPLWHLAQQAEHPETPETESEVKLIKTWYYEADELKTALLKGFGSVHQHIHALKTESLTDPLTRILNRRGLQQQLETWQLENIPFSVISLDIDLFKAVNDAHGHDVGDQVIQAVTEQMRECSRNQDVLSRTGGEEFLMLLPYTPLEYAVQVAERLRKTMSEAPLKTVGTITISLGVAHWPETAEDMKKVLKQADVALYQAKQTGRNKVCVATDSACQEAMRKWEDILN</sequence>
<dbReference type="PANTHER" id="PTHR45138:SF9">
    <property type="entry name" value="DIGUANYLATE CYCLASE DGCM-RELATED"/>
    <property type="match status" value="1"/>
</dbReference>
<evidence type="ECO:0000313" key="11">
    <source>
        <dbReference type="EMBL" id="QAB14781.1"/>
    </source>
</evidence>
<dbReference type="NCBIfam" id="TIGR00254">
    <property type="entry name" value="GGDEF"/>
    <property type="match status" value="1"/>
</dbReference>
<dbReference type="GO" id="GO:0005886">
    <property type="term" value="C:plasma membrane"/>
    <property type="evidence" value="ECO:0007669"/>
    <property type="project" value="UniProtKB-SubCell"/>
</dbReference>
<dbReference type="KEGG" id="htr:EPV75_03390"/>
<evidence type="ECO:0000256" key="8">
    <source>
        <dbReference type="ARBA" id="ARBA00034247"/>
    </source>
</evidence>
<comment type="catalytic activity">
    <reaction evidence="8">
        <text>2 GTP = 3',3'-c-di-GMP + 2 diphosphate</text>
        <dbReference type="Rhea" id="RHEA:24898"/>
        <dbReference type="ChEBI" id="CHEBI:33019"/>
        <dbReference type="ChEBI" id="CHEBI:37565"/>
        <dbReference type="ChEBI" id="CHEBI:58805"/>
        <dbReference type="EC" id="2.7.7.65"/>
    </reaction>
</comment>
<dbReference type="InterPro" id="IPR033479">
    <property type="entry name" value="dCache_1"/>
</dbReference>